<accession>A0A2N7BIQ7</accession>
<evidence type="ECO:0000313" key="1">
    <source>
        <dbReference type="EMBL" id="PME56118.1"/>
    </source>
</evidence>
<proteinExistence type="predicted"/>
<protein>
    <recommendedName>
        <fullName evidence="3">Phage tail protein</fullName>
    </recommendedName>
</protein>
<dbReference type="RefSeq" id="WP_102266961.1">
    <property type="nucleotide sequence ID" value="NZ_MCSH01000060.1"/>
</dbReference>
<dbReference type="AlphaFoldDB" id="A0A2N7BIQ7"/>
<dbReference type="Proteomes" id="UP000235778">
    <property type="component" value="Unassembled WGS sequence"/>
</dbReference>
<organism evidence="1 2">
    <name type="scientific">Vibrio lentus</name>
    <dbReference type="NCBI Taxonomy" id="136468"/>
    <lineage>
        <taxon>Bacteria</taxon>
        <taxon>Pseudomonadati</taxon>
        <taxon>Pseudomonadota</taxon>
        <taxon>Gammaproteobacteria</taxon>
        <taxon>Vibrionales</taxon>
        <taxon>Vibrionaceae</taxon>
        <taxon>Vibrio</taxon>
    </lineage>
</organism>
<comment type="caution">
    <text evidence="1">The sequence shown here is derived from an EMBL/GenBank/DDBJ whole genome shotgun (WGS) entry which is preliminary data.</text>
</comment>
<evidence type="ECO:0008006" key="3">
    <source>
        <dbReference type="Google" id="ProtNLM"/>
    </source>
</evidence>
<gene>
    <name evidence="1" type="ORF">BCV30_19375</name>
</gene>
<evidence type="ECO:0000313" key="2">
    <source>
        <dbReference type="Proteomes" id="UP000235778"/>
    </source>
</evidence>
<name>A0A2N7BIQ7_9VIBR</name>
<dbReference type="EMBL" id="MCSI01000185">
    <property type="protein sequence ID" value="PME56118.1"/>
    <property type="molecule type" value="Genomic_DNA"/>
</dbReference>
<reference evidence="2" key="1">
    <citation type="submission" date="2016-07" db="EMBL/GenBank/DDBJ databases">
        <title>Nontailed viruses are major unrecognized killers of bacteria in the ocean.</title>
        <authorList>
            <person name="Kauffman K."/>
            <person name="Hussain F."/>
            <person name="Yang J."/>
            <person name="Arevalo P."/>
            <person name="Brown J."/>
            <person name="Cutler M."/>
            <person name="Kelly L."/>
            <person name="Polz M.F."/>
        </authorList>
    </citation>
    <scope>NUCLEOTIDE SEQUENCE [LARGE SCALE GENOMIC DNA]</scope>
    <source>
        <strain evidence="2">10N.286.55.C1</strain>
    </source>
</reference>
<sequence length="166" mass="19254">MGKGEIYKLGQALLGYWTRVQDVLEWPLRQLDPMVAPIEFVDLMAWQRDIERLPKEPEHIYRIRVNFAYAFATGGGSEVGWETMFDQLGYPHIEIDERLNYYPWDVVSVKVRDSDLNEVPGLMDALVRQYGRTCRRYSFDVTTAAYPHVSVTEFSHTHETYSASIG</sequence>